<dbReference type="Gene3D" id="3.30.465.10">
    <property type="match status" value="1"/>
</dbReference>
<dbReference type="PROSITE" id="PS00198">
    <property type="entry name" value="4FE4S_FER_1"/>
    <property type="match status" value="1"/>
</dbReference>
<dbReference type="FunFam" id="1.10.45.10:FF:000001">
    <property type="entry name" value="D-lactate dehydrogenase mitochondrial"/>
    <property type="match status" value="1"/>
</dbReference>
<dbReference type="SUPFAM" id="SSF56176">
    <property type="entry name" value="FAD-binding/transporter-associated domain-like"/>
    <property type="match status" value="1"/>
</dbReference>
<dbReference type="InterPro" id="IPR016169">
    <property type="entry name" value="FAD-bd_PCMH_sub2"/>
</dbReference>
<dbReference type="InterPro" id="IPR016166">
    <property type="entry name" value="FAD-bd_PCMH"/>
</dbReference>
<dbReference type="Gene3D" id="1.10.1060.10">
    <property type="entry name" value="Alpha-helical ferredoxin"/>
    <property type="match status" value="1"/>
</dbReference>
<comment type="caution">
    <text evidence="13">The sequence shown here is derived from an EMBL/GenBank/DDBJ whole genome shotgun (WGS) entry which is preliminary data.</text>
</comment>
<evidence type="ECO:0000256" key="2">
    <source>
        <dbReference type="ARBA" id="ARBA00008000"/>
    </source>
</evidence>
<evidence type="ECO:0000256" key="10">
    <source>
        <dbReference type="ARBA" id="ARBA00038897"/>
    </source>
</evidence>
<dbReference type="GO" id="GO:0008720">
    <property type="term" value="F:D-lactate dehydrogenase (NAD+) activity"/>
    <property type="evidence" value="ECO:0007669"/>
    <property type="project" value="TreeGrafter"/>
</dbReference>
<dbReference type="InterPro" id="IPR004113">
    <property type="entry name" value="FAD-bd_oxidored_4_C"/>
</dbReference>
<dbReference type="InterPro" id="IPR004017">
    <property type="entry name" value="Cys_rich_dom"/>
</dbReference>
<evidence type="ECO:0000259" key="11">
    <source>
        <dbReference type="PROSITE" id="PS51379"/>
    </source>
</evidence>
<evidence type="ECO:0000256" key="3">
    <source>
        <dbReference type="ARBA" id="ARBA00022630"/>
    </source>
</evidence>
<dbReference type="PANTHER" id="PTHR11748">
    <property type="entry name" value="D-LACTATE DEHYDROGENASE"/>
    <property type="match status" value="1"/>
</dbReference>
<dbReference type="InterPro" id="IPR009051">
    <property type="entry name" value="Helical_ferredxn"/>
</dbReference>
<dbReference type="InterPro" id="IPR016171">
    <property type="entry name" value="Vanillyl_alc_oxidase_C-sub2"/>
</dbReference>
<evidence type="ECO:0000256" key="7">
    <source>
        <dbReference type="ARBA" id="ARBA00023002"/>
    </source>
</evidence>
<evidence type="ECO:0000256" key="8">
    <source>
        <dbReference type="ARBA" id="ARBA00023004"/>
    </source>
</evidence>
<dbReference type="GO" id="GO:0046872">
    <property type="term" value="F:metal ion binding"/>
    <property type="evidence" value="ECO:0007669"/>
    <property type="project" value="UniProtKB-KW"/>
</dbReference>
<dbReference type="Gene3D" id="3.30.70.2740">
    <property type="match status" value="1"/>
</dbReference>
<evidence type="ECO:0000256" key="4">
    <source>
        <dbReference type="ARBA" id="ARBA00022723"/>
    </source>
</evidence>
<dbReference type="GO" id="GO:0071949">
    <property type="term" value="F:FAD binding"/>
    <property type="evidence" value="ECO:0007669"/>
    <property type="project" value="InterPro"/>
</dbReference>
<dbReference type="GO" id="GO:1903457">
    <property type="term" value="P:lactate catabolic process"/>
    <property type="evidence" value="ECO:0007669"/>
    <property type="project" value="TreeGrafter"/>
</dbReference>
<evidence type="ECO:0000259" key="12">
    <source>
        <dbReference type="PROSITE" id="PS51387"/>
    </source>
</evidence>
<evidence type="ECO:0000256" key="1">
    <source>
        <dbReference type="ARBA" id="ARBA00001974"/>
    </source>
</evidence>
<dbReference type="Gene3D" id="3.30.43.10">
    <property type="entry name" value="Uridine Diphospho-n-acetylenolpyruvylglucosamine Reductase, domain 2"/>
    <property type="match status" value="1"/>
</dbReference>
<reference evidence="13 14" key="1">
    <citation type="submission" date="2019-01" db="EMBL/GenBank/DDBJ databases">
        <authorList>
            <person name="Chen W.-M."/>
        </authorList>
    </citation>
    <scope>NUCLEOTIDE SEQUENCE [LARGE SCALE GENOMIC DNA]</scope>
    <source>
        <strain evidence="13 14">YBJ-36</strain>
    </source>
</reference>
<dbReference type="Pfam" id="PF02913">
    <property type="entry name" value="FAD-oxidase_C"/>
    <property type="match status" value="1"/>
</dbReference>
<dbReference type="AlphaFoldDB" id="A0A3S3TEG2"/>
<name>A0A3S3TEG2_9SPHI</name>
<dbReference type="EMBL" id="SACK01000012">
    <property type="protein sequence ID" value="RVT97279.1"/>
    <property type="molecule type" value="Genomic_DNA"/>
</dbReference>
<keyword evidence="14" id="KW-1185">Reference proteome</keyword>
<dbReference type="PANTHER" id="PTHR11748:SF111">
    <property type="entry name" value="D-LACTATE DEHYDROGENASE, MITOCHONDRIAL-RELATED"/>
    <property type="match status" value="1"/>
</dbReference>
<proteinExistence type="inferred from homology"/>
<dbReference type="Proteomes" id="UP000282759">
    <property type="component" value="Unassembled WGS sequence"/>
</dbReference>
<dbReference type="GO" id="GO:0004458">
    <property type="term" value="F:D-lactate dehydrogenase (cytochrome) activity"/>
    <property type="evidence" value="ECO:0007669"/>
    <property type="project" value="UniProtKB-EC"/>
</dbReference>
<dbReference type="RefSeq" id="WP_127707985.1">
    <property type="nucleotide sequence ID" value="NZ_SACK01000012.1"/>
</dbReference>
<keyword evidence="4" id="KW-0479">Metal-binding</keyword>
<gene>
    <name evidence="13" type="ORF">EOD41_19130</name>
</gene>
<dbReference type="EC" id="1.1.2.4" evidence="10"/>
<feature type="domain" description="4Fe-4S ferredoxin-type" evidence="11">
    <location>
        <begin position="527"/>
        <end position="556"/>
    </location>
</feature>
<dbReference type="OrthoDB" id="9767256at2"/>
<evidence type="ECO:0000313" key="13">
    <source>
        <dbReference type="EMBL" id="RVT97279.1"/>
    </source>
</evidence>
<dbReference type="Gene3D" id="3.30.70.2190">
    <property type="match status" value="1"/>
</dbReference>
<dbReference type="InterPro" id="IPR016167">
    <property type="entry name" value="FAD-bd_PCMH_sub1"/>
</dbReference>
<feature type="domain" description="FAD-binding PCMH-type" evidence="12">
    <location>
        <begin position="33"/>
        <end position="261"/>
    </location>
</feature>
<keyword evidence="7" id="KW-0560">Oxidoreductase</keyword>
<dbReference type="InterPro" id="IPR017896">
    <property type="entry name" value="4Fe4S_Fe-S-bd"/>
</dbReference>
<dbReference type="InterPro" id="IPR036318">
    <property type="entry name" value="FAD-bd_PCMH-like_sf"/>
</dbReference>
<dbReference type="Pfam" id="PF02754">
    <property type="entry name" value="CCG"/>
    <property type="match status" value="1"/>
</dbReference>
<dbReference type="Pfam" id="PF01565">
    <property type="entry name" value="FAD_binding_4"/>
    <property type="match status" value="1"/>
</dbReference>
<evidence type="ECO:0000256" key="5">
    <source>
        <dbReference type="ARBA" id="ARBA00022827"/>
    </source>
</evidence>
<comment type="similarity">
    <text evidence="2">Belongs to the FAD-binding oxidoreductase/transferase type 4 family.</text>
</comment>
<sequence length="941" mass="105695">MDIQKQLEHILPPARIKTRLIDLLSYAADAGFYSLIPKAVVQPVNEQEIIRLFQFSNEQCIPMVFRTGGTSLSGQSITDGILVDLSQYWDKLQIENDGDTVRVQPGITGGMVNTYLKKYKRKIGPDPASINSAMMGGILSNNSSGMCCGVSLNSYHTVKYIRFILPDGKSFNTEDPTDYDRFAKECPVLFNLLSSIRDKLAADTVLNNRIRNKYQIKNTVGYSVNAFIDFQHPLDIMAHLLVGAEGTLAFIAETVMNTVPDYQFKSTAMLYFPDIFTACQALVPLNNAGARAVELMDRASLHAIENMPDLPAVIRELPENASALLVEFQEDNYEKLEDRVNYFLRDVAQLSLLHAPVFTSNPKEQEYFWKVRKGLFPSVGAVRKSGSTVILEDVAFPVAKLGDAIVDLQQLFKRYEYINAIIFGHARDGNIHFLITPEFNSPSEVTRYDLFMKDVVDMVVKKYDGALKAEHGTGRNMAPFVETEWGGEIYELMKQVKQAVDPKNLLNPGVIINDDKNVHIKDIKPLPTVEHEVDKCIECGYCEHKCPSRNLTTTPRRRIVIRRELKKMEIRGDKENHKILLNQYQYDGMDTCAVDGLCATACPVDINTGELIKRLRRENHSPFANKTALWVAKNFGVMVWTARFALKAGAVVNSLFGKKAMTGITSGIKKIIPVMPLWTDQIASPPSLLPIKRKTNISSTEKIIYYPSCISRMLGSGVNGKKNLMETFLSVSEKAGIEVEVPENVFGSCCSQIFSSKGYNDANKYMANVFIERMWQASKRGTLRIVIDVSSCAYSIKNMRHHLSEENQDRFDRLKILDCVDYLHDMVMPKQQSVQKKGSIVVHPVCSLQKMNTQDKFVHLARHYAEQVTVPVHAGCCGMAGDRGFLFPELTTSATMPEALEVKQHKYDGYYSSTKTCEMAMSAAVNENYESILYLLDEAVS</sequence>
<evidence type="ECO:0000256" key="9">
    <source>
        <dbReference type="ARBA" id="ARBA00023014"/>
    </source>
</evidence>
<dbReference type="Pfam" id="PF13183">
    <property type="entry name" value="Fer4_8"/>
    <property type="match status" value="1"/>
</dbReference>
<keyword evidence="8" id="KW-0408">Iron</keyword>
<accession>A0A3S3TEG2</accession>
<dbReference type="PROSITE" id="PS51387">
    <property type="entry name" value="FAD_PCMH"/>
    <property type="match status" value="1"/>
</dbReference>
<evidence type="ECO:0000256" key="6">
    <source>
        <dbReference type="ARBA" id="ARBA00022946"/>
    </source>
</evidence>
<dbReference type="PROSITE" id="PS51379">
    <property type="entry name" value="4FE4S_FER_2"/>
    <property type="match status" value="1"/>
</dbReference>
<dbReference type="InterPro" id="IPR017900">
    <property type="entry name" value="4Fe4S_Fe_S_CS"/>
</dbReference>
<organism evidence="13 14">
    <name type="scientific">Mucilaginibacter limnophilus</name>
    <dbReference type="NCBI Taxonomy" id="1932778"/>
    <lineage>
        <taxon>Bacteria</taxon>
        <taxon>Pseudomonadati</taxon>
        <taxon>Bacteroidota</taxon>
        <taxon>Sphingobacteriia</taxon>
        <taxon>Sphingobacteriales</taxon>
        <taxon>Sphingobacteriaceae</taxon>
        <taxon>Mucilaginibacter</taxon>
    </lineage>
</organism>
<evidence type="ECO:0000313" key="14">
    <source>
        <dbReference type="Proteomes" id="UP000282759"/>
    </source>
</evidence>
<dbReference type="InterPro" id="IPR016164">
    <property type="entry name" value="FAD-linked_Oxase-like_C"/>
</dbReference>
<dbReference type="Gene3D" id="1.10.45.10">
    <property type="entry name" value="Vanillyl-alcohol Oxidase, Chain A, domain 4"/>
    <property type="match status" value="1"/>
</dbReference>
<keyword evidence="5" id="KW-0274">FAD</keyword>
<dbReference type="SUPFAM" id="SSF55103">
    <property type="entry name" value="FAD-linked oxidases, C-terminal domain"/>
    <property type="match status" value="1"/>
</dbReference>
<dbReference type="GO" id="GO:0051536">
    <property type="term" value="F:iron-sulfur cluster binding"/>
    <property type="evidence" value="ECO:0007669"/>
    <property type="project" value="UniProtKB-KW"/>
</dbReference>
<protein>
    <recommendedName>
        <fullName evidence="10">D-lactate dehydrogenase (cytochrome)</fullName>
        <ecNumber evidence="10">1.1.2.4</ecNumber>
    </recommendedName>
</protein>
<dbReference type="SUPFAM" id="SSF46548">
    <property type="entry name" value="alpha-helical ferredoxin"/>
    <property type="match status" value="1"/>
</dbReference>
<comment type="cofactor">
    <cofactor evidence="1">
        <name>FAD</name>
        <dbReference type="ChEBI" id="CHEBI:57692"/>
    </cofactor>
</comment>
<keyword evidence="9" id="KW-0411">Iron-sulfur</keyword>
<keyword evidence="6" id="KW-0809">Transit peptide</keyword>
<keyword evidence="3" id="KW-0285">Flavoprotein</keyword>
<dbReference type="InterPro" id="IPR006094">
    <property type="entry name" value="Oxid_FAD_bind_N"/>
</dbReference>